<sequence>MTWRRSLQAKTAVCAFSIHRYQIFSSTRRSLPHYIDVAVYFTHLSISWFESTEAGRFTRPELGDYTVHDTLTHARGAPTPSLRERMLVFNPFILRDISGFFSGNTSKPDLHNGGEVYRHHLHASSPPSRECEKILCLKRSAAMSFLNSWKIQGLRRIHGRPVWGRADLLTVFVGICKAVRGTNDAR</sequence>
<dbReference type="Proteomes" id="UP000054270">
    <property type="component" value="Unassembled WGS sequence"/>
</dbReference>
<gene>
    <name evidence="1" type="ORF">HYPSUDRAFT_483357</name>
</gene>
<evidence type="ECO:0000313" key="2">
    <source>
        <dbReference type="Proteomes" id="UP000054270"/>
    </source>
</evidence>
<name>A0A0D2P1C3_HYPSF</name>
<dbReference type="AlphaFoldDB" id="A0A0D2P1C3"/>
<organism evidence="1 2">
    <name type="scientific">Hypholoma sublateritium (strain FD-334 SS-4)</name>
    <dbReference type="NCBI Taxonomy" id="945553"/>
    <lineage>
        <taxon>Eukaryota</taxon>
        <taxon>Fungi</taxon>
        <taxon>Dikarya</taxon>
        <taxon>Basidiomycota</taxon>
        <taxon>Agaricomycotina</taxon>
        <taxon>Agaricomycetes</taxon>
        <taxon>Agaricomycetidae</taxon>
        <taxon>Agaricales</taxon>
        <taxon>Agaricineae</taxon>
        <taxon>Strophariaceae</taxon>
        <taxon>Hypholoma</taxon>
    </lineage>
</organism>
<proteinExistence type="predicted"/>
<evidence type="ECO:0000313" key="1">
    <source>
        <dbReference type="EMBL" id="KJA24674.1"/>
    </source>
</evidence>
<accession>A0A0D2P1C3</accession>
<protein>
    <submittedName>
        <fullName evidence="1">Uncharacterized protein</fullName>
    </submittedName>
</protein>
<reference evidence="2" key="1">
    <citation type="submission" date="2014-04" db="EMBL/GenBank/DDBJ databases">
        <title>Evolutionary Origins and Diversification of the Mycorrhizal Mutualists.</title>
        <authorList>
            <consortium name="DOE Joint Genome Institute"/>
            <consortium name="Mycorrhizal Genomics Consortium"/>
            <person name="Kohler A."/>
            <person name="Kuo A."/>
            <person name="Nagy L.G."/>
            <person name="Floudas D."/>
            <person name="Copeland A."/>
            <person name="Barry K.W."/>
            <person name="Cichocki N."/>
            <person name="Veneault-Fourrey C."/>
            <person name="LaButti K."/>
            <person name="Lindquist E.A."/>
            <person name="Lipzen A."/>
            <person name="Lundell T."/>
            <person name="Morin E."/>
            <person name="Murat C."/>
            <person name="Riley R."/>
            <person name="Ohm R."/>
            <person name="Sun H."/>
            <person name="Tunlid A."/>
            <person name="Henrissat B."/>
            <person name="Grigoriev I.V."/>
            <person name="Hibbett D.S."/>
            <person name="Martin F."/>
        </authorList>
    </citation>
    <scope>NUCLEOTIDE SEQUENCE [LARGE SCALE GENOMIC DNA]</scope>
    <source>
        <strain evidence="2">FD-334 SS-4</strain>
    </source>
</reference>
<keyword evidence="2" id="KW-1185">Reference proteome</keyword>
<dbReference type="EMBL" id="KN817536">
    <property type="protein sequence ID" value="KJA24674.1"/>
    <property type="molecule type" value="Genomic_DNA"/>
</dbReference>